<proteinExistence type="predicted"/>
<dbReference type="EMBL" id="VSSQ01056989">
    <property type="protein sequence ID" value="MPN10806.1"/>
    <property type="molecule type" value="Genomic_DNA"/>
</dbReference>
<reference evidence="1" key="1">
    <citation type="submission" date="2019-08" db="EMBL/GenBank/DDBJ databases">
        <authorList>
            <person name="Kucharzyk K."/>
            <person name="Murdoch R.W."/>
            <person name="Higgins S."/>
            <person name="Loffler F."/>
        </authorList>
    </citation>
    <scope>NUCLEOTIDE SEQUENCE</scope>
</reference>
<organism evidence="1">
    <name type="scientific">bioreactor metagenome</name>
    <dbReference type="NCBI Taxonomy" id="1076179"/>
    <lineage>
        <taxon>unclassified sequences</taxon>
        <taxon>metagenomes</taxon>
        <taxon>ecological metagenomes</taxon>
    </lineage>
</organism>
<protein>
    <recommendedName>
        <fullName evidence="2">JAB domain-containing protein</fullName>
    </recommendedName>
</protein>
<accession>A0A645FB13</accession>
<evidence type="ECO:0008006" key="2">
    <source>
        <dbReference type="Google" id="ProtNLM"/>
    </source>
</evidence>
<dbReference type="AlphaFoldDB" id="A0A645FB13"/>
<name>A0A645FB13_9ZZZZ</name>
<evidence type="ECO:0000313" key="1">
    <source>
        <dbReference type="EMBL" id="MPN10806.1"/>
    </source>
</evidence>
<comment type="caution">
    <text evidence="1">The sequence shown here is derived from an EMBL/GenBank/DDBJ whole genome shotgun (WGS) entry which is preliminary data.</text>
</comment>
<gene>
    <name evidence="1" type="ORF">SDC9_158103</name>
</gene>
<sequence length="170" mass="19525">MVKVHFKLTSHMLEDMFTDLRRPHSFAEERAAFIGCKVSQSDSGLIVLAHTYIPLQDDWYIDDPRFGCTFGTEAMHTAMQFSLTNSSGIFHVHLHEHIGLPSFSRTDFREYKRFVPDFWNVQPNMPHGAIVFSEDSALGLCWHPKYKHPIIIDRLTVVGSPMKFLGPIYA</sequence>